<gene>
    <name evidence="1" type="ORF">R5W23_002635</name>
</gene>
<dbReference type="RefSeq" id="WP_261185961.1">
    <property type="nucleotide sequence ID" value="NZ_JAXBLV010000192.1"/>
</dbReference>
<comment type="caution">
    <text evidence="1">The sequence shown here is derived from an EMBL/GenBank/DDBJ whole genome shotgun (WGS) entry which is preliminary data.</text>
</comment>
<accession>A0ABU5F546</accession>
<evidence type="ECO:0000313" key="2">
    <source>
        <dbReference type="Proteomes" id="UP001272242"/>
    </source>
</evidence>
<dbReference type="EMBL" id="JAXBLV010000192">
    <property type="protein sequence ID" value="MDY3561358.1"/>
    <property type="molecule type" value="Genomic_DNA"/>
</dbReference>
<keyword evidence="2" id="KW-1185">Reference proteome</keyword>
<sequence length="45" mass="4972">MNEGLFDRYFRLLAGQLPAAEYGVIADQTDEAVEVSVSEMSECLC</sequence>
<proteinExistence type="predicted"/>
<dbReference type="Proteomes" id="UP001272242">
    <property type="component" value="Unassembled WGS sequence"/>
</dbReference>
<evidence type="ECO:0000313" key="1">
    <source>
        <dbReference type="EMBL" id="MDY3561358.1"/>
    </source>
</evidence>
<organism evidence="1 2">
    <name type="scientific">Gemmata algarum</name>
    <dbReference type="NCBI Taxonomy" id="2975278"/>
    <lineage>
        <taxon>Bacteria</taxon>
        <taxon>Pseudomonadati</taxon>
        <taxon>Planctomycetota</taxon>
        <taxon>Planctomycetia</taxon>
        <taxon>Gemmatales</taxon>
        <taxon>Gemmataceae</taxon>
        <taxon>Gemmata</taxon>
    </lineage>
</organism>
<name>A0ABU5F546_9BACT</name>
<reference evidence="2" key="1">
    <citation type="journal article" date="2023" name="Mar. Drugs">
        <title>Gemmata algarum, a Novel Planctomycete Isolated from an Algal Mat, Displays Antimicrobial Activity.</title>
        <authorList>
            <person name="Kumar G."/>
            <person name="Kallscheuer N."/>
            <person name="Kashif M."/>
            <person name="Ahamad S."/>
            <person name="Jagadeeshwari U."/>
            <person name="Pannikurungottu S."/>
            <person name="Haufschild T."/>
            <person name="Kabuu M."/>
            <person name="Sasikala C."/>
            <person name="Jogler C."/>
            <person name="Ramana C."/>
        </authorList>
    </citation>
    <scope>NUCLEOTIDE SEQUENCE [LARGE SCALE GENOMIC DNA]</scope>
    <source>
        <strain evidence="2">JC673</strain>
    </source>
</reference>
<protein>
    <submittedName>
        <fullName evidence="1">Uncharacterized protein</fullName>
    </submittedName>
</protein>